<dbReference type="EMBL" id="JADINB010000135">
    <property type="protein sequence ID" value="MBO8429491.1"/>
    <property type="molecule type" value="Genomic_DNA"/>
</dbReference>
<keyword evidence="2" id="KW-0378">Hydrolase</keyword>
<dbReference type="InterPro" id="IPR003029">
    <property type="entry name" value="S1_domain"/>
</dbReference>
<name>A0A9D9DLD4_9BACT</name>
<dbReference type="GO" id="GO:0004540">
    <property type="term" value="F:RNA nuclease activity"/>
    <property type="evidence" value="ECO:0007669"/>
    <property type="project" value="InterPro"/>
</dbReference>
<sequence>FIRHFGYTMSDTKTGKQLAKELNKLLDKAKEKPEFSAIEIIALRSMAKAKYSTDNIGHYGLGFRYYTHFTSPIRRYPDMMVHRLLARYLSGGKSENKDLFEQLCKHSSEREQVATDAERASIKYKLAEYMQGRIGNIYDGTVSGVTEWGIYVEAEPTKVEGMVSLREIKGDFFEFDEKNYCVTGKRSKKKYTLGDKVKIKVLKVNLEQKTIDYELVGTEEAADENQNNTEQI</sequence>
<comment type="caution">
    <text evidence="5">The sequence shown here is derived from an EMBL/GenBank/DDBJ whole genome shotgun (WGS) entry which is preliminary data.</text>
</comment>
<dbReference type="PROSITE" id="PS01175">
    <property type="entry name" value="RIBONUCLEASE_II"/>
    <property type="match status" value="1"/>
</dbReference>
<dbReference type="Pfam" id="PF00773">
    <property type="entry name" value="RNB"/>
    <property type="match status" value="1"/>
</dbReference>
<keyword evidence="1" id="KW-0540">Nuclease</keyword>
<dbReference type="SMART" id="SM00316">
    <property type="entry name" value="S1"/>
    <property type="match status" value="1"/>
</dbReference>
<dbReference type="GO" id="GO:0005829">
    <property type="term" value="C:cytosol"/>
    <property type="evidence" value="ECO:0007669"/>
    <property type="project" value="TreeGrafter"/>
</dbReference>
<evidence type="ECO:0000256" key="2">
    <source>
        <dbReference type="ARBA" id="ARBA00022801"/>
    </source>
</evidence>
<evidence type="ECO:0000313" key="5">
    <source>
        <dbReference type="EMBL" id="MBO8429491.1"/>
    </source>
</evidence>
<proteinExistence type="predicted"/>
<reference evidence="5" key="1">
    <citation type="submission" date="2020-10" db="EMBL/GenBank/DDBJ databases">
        <authorList>
            <person name="Gilroy R."/>
        </authorList>
    </citation>
    <scope>NUCLEOTIDE SEQUENCE</scope>
    <source>
        <strain evidence="5">15467</strain>
    </source>
</reference>
<dbReference type="Proteomes" id="UP000823635">
    <property type="component" value="Unassembled WGS sequence"/>
</dbReference>
<organism evidence="5 6">
    <name type="scientific">Candidatus Egerieousia excrementavium</name>
    <dbReference type="NCBI Taxonomy" id="2840778"/>
    <lineage>
        <taxon>Bacteria</taxon>
        <taxon>Pseudomonadati</taxon>
        <taxon>Bacteroidota</taxon>
        <taxon>Bacteroidia</taxon>
        <taxon>Bacteroidales</taxon>
        <taxon>Candidatus Egerieousia</taxon>
    </lineage>
</organism>
<evidence type="ECO:0000259" key="4">
    <source>
        <dbReference type="PROSITE" id="PS50126"/>
    </source>
</evidence>
<dbReference type="GO" id="GO:0004527">
    <property type="term" value="F:exonuclease activity"/>
    <property type="evidence" value="ECO:0007669"/>
    <property type="project" value="UniProtKB-KW"/>
</dbReference>
<dbReference type="InterPro" id="IPR022966">
    <property type="entry name" value="RNase_II/R_CS"/>
</dbReference>
<evidence type="ECO:0000256" key="1">
    <source>
        <dbReference type="ARBA" id="ARBA00022722"/>
    </source>
</evidence>
<dbReference type="PANTHER" id="PTHR23355:SF9">
    <property type="entry name" value="DIS3-LIKE EXONUCLEASE 2"/>
    <property type="match status" value="1"/>
</dbReference>
<dbReference type="AlphaFoldDB" id="A0A9D9DLD4"/>
<feature type="non-terminal residue" evidence="5">
    <location>
        <position position="1"/>
    </location>
</feature>
<gene>
    <name evidence="5" type="ORF">IAC68_06135</name>
</gene>
<dbReference type="InterPro" id="IPR050180">
    <property type="entry name" value="RNR_Ribonuclease"/>
</dbReference>
<dbReference type="Pfam" id="PF00575">
    <property type="entry name" value="S1"/>
    <property type="match status" value="1"/>
</dbReference>
<dbReference type="PANTHER" id="PTHR23355">
    <property type="entry name" value="RIBONUCLEASE"/>
    <property type="match status" value="1"/>
</dbReference>
<dbReference type="GO" id="GO:0006402">
    <property type="term" value="P:mRNA catabolic process"/>
    <property type="evidence" value="ECO:0007669"/>
    <property type="project" value="TreeGrafter"/>
</dbReference>
<keyword evidence="3" id="KW-0269">Exonuclease</keyword>
<reference evidence="5" key="2">
    <citation type="journal article" date="2021" name="PeerJ">
        <title>Extensive microbial diversity within the chicken gut microbiome revealed by metagenomics and culture.</title>
        <authorList>
            <person name="Gilroy R."/>
            <person name="Ravi A."/>
            <person name="Getino M."/>
            <person name="Pursley I."/>
            <person name="Horton D.L."/>
            <person name="Alikhan N.F."/>
            <person name="Baker D."/>
            <person name="Gharbi K."/>
            <person name="Hall N."/>
            <person name="Watson M."/>
            <person name="Adriaenssens E.M."/>
            <person name="Foster-Nyarko E."/>
            <person name="Jarju S."/>
            <person name="Secka A."/>
            <person name="Antonio M."/>
            <person name="Oren A."/>
            <person name="Chaudhuri R.R."/>
            <person name="La Ragione R."/>
            <person name="Hildebrand F."/>
            <person name="Pallen M.J."/>
        </authorList>
    </citation>
    <scope>NUCLEOTIDE SEQUENCE</scope>
    <source>
        <strain evidence="5">15467</strain>
    </source>
</reference>
<dbReference type="GO" id="GO:0003723">
    <property type="term" value="F:RNA binding"/>
    <property type="evidence" value="ECO:0007669"/>
    <property type="project" value="InterPro"/>
</dbReference>
<dbReference type="CDD" id="cd04471">
    <property type="entry name" value="S1_RNase_R"/>
    <property type="match status" value="1"/>
</dbReference>
<dbReference type="InterPro" id="IPR012340">
    <property type="entry name" value="NA-bd_OB-fold"/>
</dbReference>
<evidence type="ECO:0000313" key="6">
    <source>
        <dbReference type="Proteomes" id="UP000823635"/>
    </source>
</evidence>
<evidence type="ECO:0000256" key="3">
    <source>
        <dbReference type="ARBA" id="ARBA00022839"/>
    </source>
</evidence>
<dbReference type="Gene3D" id="2.40.50.140">
    <property type="entry name" value="Nucleic acid-binding proteins"/>
    <property type="match status" value="1"/>
</dbReference>
<dbReference type="PROSITE" id="PS50126">
    <property type="entry name" value="S1"/>
    <property type="match status" value="1"/>
</dbReference>
<feature type="domain" description="S1 motif" evidence="4">
    <location>
        <begin position="135"/>
        <end position="216"/>
    </location>
</feature>
<dbReference type="SUPFAM" id="SSF50249">
    <property type="entry name" value="Nucleic acid-binding proteins"/>
    <property type="match status" value="2"/>
</dbReference>
<accession>A0A9D9DLD4</accession>
<protein>
    <submittedName>
        <fullName evidence="5">RNB domain-containing ribonuclease</fullName>
    </submittedName>
</protein>
<dbReference type="InterPro" id="IPR001900">
    <property type="entry name" value="RNase_II/R"/>
</dbReference>